<name>W7A0N5_9APIC</name>
<dbReference type="OrthoDB" id="372615at2759"/>
<protein>
    <submittedName>
        <fullName evidence="2">Uncharacterized protein</fullName>
    </submittedName>
</protein>
<keyword evidence="1" id="KW-0812">Transmembrane</keyword>
<dbReference type="RefSeq" id="XP_008816538.1">
    <property type="nucleotide sequence ID" value="XM_008818316.1"/>
</dbReference>
<feature type="transmembrane region" description="Helical" evidence="1">
    <location>
        <begin position="240"/>
        <end position="261"/>
    </location>
</feature>
<evidence type="ECO:0000313" key="3">
    <source>
        <dbReference type="Proteomes" id="UP000030640"/>
    </source>
</evidence>
<reference evidence="2 3" key="1">
    <citation type="submission" date="2013-02" db="EMBL/GenBank/DDBJ databases">
        <title>The Genome Sequence of Plasmodium inui San Antonio 1.</title>
        <authorList>
            <consortium name="The Broad Institute Genome Sequencing Platform"/>
            <consortium name="The Broad Institute Genome Sequencing Center for Infectious Disease"/>
            <person name="Neafsey D."/>
            <person name="Cheeseman I."/>
            <person name="Volkman S."/>
            <person name="Adams J."/>
            <person name="Walker B."/>
            <person name="Young S.K."/>
            <person name="Zeng Q."/>
            <person name="Gargeya S."/>
            <person name="Fitzgerald M."/>
            <person name="Haas B."/>
            <person name="Abouelleil A."/>
            <person name="Alvarado L."/>
            <person name="Arachchi H.M."/>
            <person name="Berlin A.M."/>
            <person name="Chapman S.B."/>
            <person name="Dewar J."/>
            <person name="Goldberg J."/>
            <person name="Griggs A."/>
            <person name="Gujja S."/>
            <person name="Hansen M."/>
            <person name="Howarth C."/>
            <person name="Imamovic A."/>
            <person name="Larimer J."/>
            <person name="McCowan C."/>
            <person name="Murphy C."/>
            <person name="Neiman D."/>
            <person name="Pearson M."/>
            <person name="Priest M."/>
            <person name="Roberts A."/>
            <person name="Saif S."/>
            <person name="Shea T."/>
            <person name="Sisk P."/>
            <person name="Sykes S."/>
            <person name="Wortman J."/>
            <person name="Nusbaum C."/>
            <person name="Birren B."/>
        </authorList>
    </citation>
    <scope>NUCLEOTIDE SEQUENCE [LARGE SCALE GENOMIC DNA]</scope>
    <source>
        <strain evidence="2 3">San Antonio 1</strain>
    </source>
</reference>
<dbReference type="AlphaFoldDB" id="W7A0N5"/>
<sequence length="282" mass="33152">MIELCLLEGVYAEWLSGEFRRSYSDEMAAHEGDSYTKRVTFGEDNHTTVTDYAYGRVRNKNELRKQQRKVTLLSVSRCFKLVNDGVFLLKMVYQLCGKTEWENLHDRPIHTVAFIWLLCLHITSHCTFHLRKYFILNMIPEEHHDLFSLFGVFKKVTFFREEDLPILCFYSRMEKTYMFVNKFLEDIPQFVLYLLDAFIECDAAPTNKFFCLYAGVVFSVWSLVALATVTLVGARWTPLVYVQFVALLLLSMAFLLSFLYCHFGAKQRFYLNPYYCLGADKF</sequence>
<gene>
    <name evidence="2" type="ORF">C922_02717</name>
</gene>
<accession>W7A0N5</accession>
<organism evidence="2 3">
    <name type="scientific">Plasmodium inui San Antonio 1</name>
    <dbReference type="NCBI Taxonomy" id="1237626"/>
    <lineage>
        <taxon>Eukaryota</taxon>
        <taxon>Sar</taxon>
        <taxon>Alveolata</taxon>
        <taxon>Apicomplexa</taxon>
        <taxon>Aconoidasida</taxon>
        <taxon>Haemosporida</taxon>
        <taxon>Plasmodiidae</taxon>
        <taxon>Plasmodium</taxon>
        <taxon>Plasmodium (Plasmodium)</taxon>
    </lineage>
</organism>
<dbReference type="Proteomes" id="UP000030640">
    <property type="component" value="Unassembled WGS sequence"/>
</dbReference>
<keyword evidence="1" id="KW-0472">Membrane</keyword>
<keyword evidence="1" id="KW-1133">Transmembrane helix</keyword>
<proteinExistence type="predicted"/>
<dbReference type="EMBL" id="KI965469">
    <property type="protein sequence ID" value="EUD66732.1"/>
    <property type="molecule type" value="Genomic_DNA"/>
</dbReference>
<evidence type="ECO:0000256" key="1">
    <source>
        <dbReference type="SAM" id="Phobius"/>
    </source>
</evidence>
<keyword evidence="3" id="KW-1185">Reference proteome</keyword>
<dbReference type="GeneID" id="20037991"/>
<feature type="transmembrane region" description="Helical" evidence="1">
    <location>
        <begin position="210"/>
        <end position="234"/>
    </location>
</feature>
<dbReference type="VEuPathDB" id="PlasmoDB:C922_02717"/>
<evidence type="ECO:0000313" key="2">
    <source>
        <dbReference type="EMBL" id="EUD66732.1"/>
    </source>
</evidence>